<dbReference type="PROSITE" id="PS00374">
    <property type="entry name" value="MGMT"/>
    <property type="match status" value="1"/>
</dbReference>
<evidence type="ECO:0000313" key="12">
    <source>
        <dbReference type="EMBL" id="MDY5145969.1"/>
    </source>
</evidence>
<dbReference type="Proteomes" id="UP001288320">
    <property type="component" value="Unassembled WGS sequence"/>
</dbReference>
<dbReference type="InterPro" id="IPR036217">
    <property type="entry name" value="MethylDNA_cys_MeTrfase_DNAb"/>
</dbReference>
<dbReference type="EMBL" id="JAWNFV010000008">
    <property type="protein sequence ID" value="MDY5140603.1"/>
    <property type="molecule type" value="Genomic_DNA"/>
</dbReference>
<feature type="domain" description="Methylated-DNA-[protein]-cysteine S-methyltransferase DNA binding" evidence="9">
    <location>
        <begin position="89"/>
        <end position="168"/>
    </location>
</feature>
<dbReference type="Pfam" id="PF01035">
    <property type="entry name" value="DNA_binding_1"/>
    <property type="match status" value="1"/>
</dbReference>
<name>A0AAW9HP91_9ACTO</name>
<keyword evidence="5 11" id="KW-0808">Transferase</keyword>
<comment type="similarity">
    <text evidence="2">Belongs to the MGMT family.</text>
</comment>
<evidence type="ECO:0000256" key="5">
    <source>
        <dbReference type="ARBA" id="ARBA00022679"/>
    </source>
</evidence>
<protein>
    <recommendedName>
        <fullName evidence="3">methylated-DNA--[protein]-cysteine S-methyltransferase</fullName>
        <ecNumber evidence="3">2.1.1.63</ecNumber>
    </recommendedName>
</protein>
<evidence type="ECO:0000256" key="8">
    <source>
        <dbReference type="ARBA" id="ARBA00049348"/>
    </source>
</evidence>
<dbReference type="InterPro" id="IPR036631">
    <property type="entry name" value="MGMT_N_sf"/>
</dbReference>
<evidence type="ECO:0000256" key="1">
    <source>
        <dbReference type="ARBA" id="ARBA00001286"/>
    </source>
</evidence>
<feature type="domain" description="Methylguanine DNA methyltransferase ribonuclease-like" evidence="10">
    <location>
        <begin position="9"/>
        <end position="83"/>
    </location>
</feature>
<dbReference type="EC" id="2.1.1.63" evidence="3"/>
<dbReference type="PANTHER" id="PTHR10815">
    <property type="entry name" value="METHYLATED-DNA--PROTEIN-CYSTEINE METHYLTRANSFERASE"/>
    <property type="match status" value="1"/>
</dbReference>
<dbReference type="RefSeq" id="WP_200807173.1">
    <property type="nucleotide sequence ID" value="NZ_CAUPFC010000016.1"/>
</dbReference>
<keyword evidence="13" id="KW-1185">Reference proteome</keyword>
<dbReference type="CDD" id="cd06445">
    <property type="entry name" value="ATase"/>
    <property type="match status" value="1"/>
</dbReference>
<dbReference type="PANTHER" id="PTHR10815:SF5">
    <property type="entry name" value="METHYLATED-DNA--PROTEIN-CYSTEINE METHYLTRANSFERASE"/>
    <property type="match status" value="1"/>
</dbReference>
<dbReference type="GO" id="GO:0003908">
    <property type="term" value="F:methylated-DNA-[protein]-cysteine S-methyltransferase activity"/>
    <property type="evidence" value="ECO:0007669"/>
    <property type="project" value="UniProtKB-EC"/>
</dbReference>
<dbReference type="AlphaFoldDB" id="A0AAW9HP91"/>
<dbReference type="SUPFAM" id="SSF46767">
    <property type="entry name" value="Methylated DNA-protein cysteine methyltransferase, C-terminal domain"/>
    <property type="match status" value="1"/>
</dbReference>
<dbReference type="SUPFAM" id="SSF53155">
    <property type="entry name" value="Methylated DNA-protein cysteine methyltransferase domain"/>
    <property type="match status" value="1"/>
</dbReference>
<sequence>MTRACAAAVWRTCDSPLGQFAVAAQAHAVIAVVLPGCPGPQAVIEIENEAERRRAEELAARACAQLTEYFAGERTHFRLPTDLLLTRGPFAARVQRALEEIPYGETRSYGQLAAMVGNPRAVRAVGSACARNPIPIVLPCHRVLAARGAPGGCAGGLDMKKALLRLENSVVAETGLTS</sequence>
<comment type="catalytic activity">
    <reaction evidence="8">
        <text>a 6-O-methyl-2'-deoxyguanosine in DNA + L-cysteinyl-[protein] = S-methyl-L-cysteinyl-[protein] + a 2'-deoxyguanosine in DNA</text>
        <dbReference type="Rhea" id="RHEA:24000"/>
        <dbReference type="Rhea" id="RHEA-COMP:10131"/>
        <dbReference type="Rhea" id="RHEA-COMP:10132"/>
        <dbReference type="Rhea" id="RHEA-COMP:11367"/>
        <dbReference type="Rhea" id="RHEA-COMP:11368"/>
        <dbReference type="ChEBI" id="CHEBI:29950"/>
        <dbReference type="ChEBI" id="CHEBI:82612"/>
        <dbReference type="ChEBI" id="CHEBI:85445"/>
        <dbReference type="ChEBI" id="CHEBI:85448"/>
        <dbReference type="EC" id="2.1.1.63"/>
    </reaction>
</comment>
<evidence type="ECO:0000256" key="6">
    <source>
        <dbReference type="ARBA" id="ARBA00022763"/>
    </source>
</evidence>
<dbReference type="InterPro" id="IPR036388">
    <property type="entry name" value="WH-like_DNA-bd_sf"/>
</dbReference>
<dbReference type="GO" id="GO:0006281">
    <property type="term" value="P:DNA repair"/>
    <property type="evidence" value="ECO:0007669"/>
    <property type="project" value="UniProtKB-KW"/>
</dbReference>
<evidence type="ECO:0000313" key="11">
    <source>
        <dbReference type="EMBL" id="MDY5140603.1"/>
    </source>
</evidence>
<dbReference type="InterPro" id="IPR014048">
    <property type="entry name" value="MethylDNA_cys_MeTrfase_DNA-bd"/>
</dbReference>
<evidence type="ECO:0000313" key="14">
    <source>
        <dbReference type="Proteomes" id="UP001288320"/>
    </source>
</evidence>
<dbReference type="NCBIfam" id="TIGR00589">
    <property type="entry name" value="ogt"/>
    <property type="match status" value="1"/>
</dbReference>
<dbReference type="Proteomes" id="UP001284901">
    <property type="component" value="Unassembled WGS sequence"/>
</dbReference>
<dbReference type="FunFam" id="1.10.10.10:FF:000214">
    <property type="entry name" value="Methylated-DNA--protein-cysteine methyltransferase"/>
    <property type="match status" value="1"/>
</dbReference>
<accession>A0AAW9HP91</accession>
<keyword evidence="7" id="KW-0234">DNA repair</keyword>
<dbReference type="Pfam" id="PF02870">
    <property type="entry name" value="Methyltransf_1N"/>
    <property type="match status" value="1"/>
</dbReference>
<comment type="caution">
    <text evidence="11">The sequence shown here is derived from an EMBL/GenBank/DDBJ whole genome shotgun (WGS) entry which is preliminary data.</text>
</comment>
<reference evidence="11 13" key="1">
    <citation type="submission" date="2023-10" db="EMBL/GenBank/DDBJ databases">
        <title>Whole Genome based description of the genera Actinobaculum and Actinotignum reveals a complex phylogenetic relationship within the species included in the genus Actinotignum.</title>
        <authorList>
            <person name="Jensen C.S."/>
            <person name="Dargis R."/>
            <person name="Kemp M."/>
            <person name="Christensen J.J."/>
        </authorList>
    </citation>
    <scope>NUCLEOTIDE SEQUENCE</scope>
    <source>
        <strain evidence="12 13">SLA_B089</strain>
        <strain evidence="11">SLA_B245</strain>
    </source>
</reference>
<evidence type="ECO:0000259" key="9">
    <source>
        <dbReference type="Pfam" id="PF01035"/>
    </source>
</evidence>
<dbReference type="InterPro" id="IPR001497">
    <property type="entry name" value="MethylDNA_cys_MeTrfase_AS"/>
</dbReference>
<evidence type="ECO:0000256" key="2">
    <source>
        <dbReference type="ARBA" id="ARBA00008711"/>
    </source>
</evidence>
<evidence type="ECO:0000256" key="4">
    <source>
        <dbReference type="ARBA" id="ARBA00022603"/>
    </source>
</evidence>
<dbReference type="InterPro" id="IPR008332">
    <property type="entry name" value="MethylG_MeTrfase_N"/>
</dbReference>
<comment type="catalytic activity">
    <reaction evidence="1">
        <text>a 4-O-methyl-thymidine in DNA + L-cysteinyl-[protein] = a thymidine in DNA + S-methyl-L-cysteinyl-[protein]</text>
        <dbReference type="Rhea" id="RHEA:53428"/>
        <dbReference type="Rhea" id="RHEA-COMP:10131"/>
        <dbReference type="Rhea" id="RHEA-COMP:10132"/>
        <dbReference type="Rhea" id="RHEA-COMP:13555"/>
        <dbReference type="Rhea" id="RHEA-COMP:13556"/>
        <dbReference type="ChEBI" id="CHEBI:29950"/>
        <dbReference type="ChEBI" id="CHEBI:82612"/>
        <dbReference type="ChEBI" id="CHEBI:137386"/>
        <dbReference type="ChEBI" id="CHEBI:137387"/>
        <dbReference type="EC" id="2.1.1.63"/>
    </reaction>
</comment>
<evidence type="ECO:0000313" key="13">
    <source>
        <dbReference type="Proteomes" id="UP001284901"/>
    </source>
</evidence>
<dbReference type="EMBL" id="JAWNFY010000006">
    <property type="protein sequence ID" value="MDY5145969.1"/>
    <property type="molecule type" value="Genomic_DNA"/>
</dbReference>
<evidence type="ECO:0000259" key="10">
    <source>
        <dbReference type="Pfam" id="PF02870"/>
    </source>
</evidence>
<dbReference type="Gene3D" id="3.30.160.70">
    <property type="entry name" value="Methylated DNA-protein cysteine methyltransferase domain"/>
    <property type="match status" value="1"/>
</dbReference>
<dbReference type="Gene3D" id="1.10.10.10">
    <property type="entry name" value="Winged helix-like DNA-binding domain superfamily/Winged helix DNA-binding domain"/>
    <property type="match status" value="1"/>
</dbReference>
<organism evidence="11 14">
    <name type="scientific">Actinotignum timonense</name>
    <dbReference type="NCBI Taxonomy" id="1870995"/>
    <lineage>
        <taxon>Bacteria</taxon>
        <taxon>Bacillati</taxon>
        <taxon>Actinomycetota</taxon>
        <taxon>Actinomycetes</taxon>
        <taxon>Actinomycetales</taxon>
        <taxon>Actinomycetaceae</taxon>
        <taxon>Actinotignum</taxon>
    </lineage>
</organism>
<evidence type="ECO:0000256" key="7">
    <source>
        <dbReference type="ARBA" id="ARBA00023204"/>
    </source>
</evidence>
<gene>
    <name evidence="11" type="ORF">R6G74_04670</name>
    <name evidence="12" type="ORF">R6P33_02875</name>
</gene>
<evidence type="ECO:0000256" key="3">
    <source>
        <dbReference type="ARBA" id="ARBA00011918"/>
    </source>
</evidence>
<keyword evidence="4 11" id="KW-0489">Methyltransferase</keyword>
<dbReference type="GO" id="GO:0032259">
    <property type="term" value="P:methylation"/>
    <property type="evidence" value="ECO:0007669"/>
    <property type="project" value="UniProtKB-KW"/>
</dbReference>
<dbReference type="GeneID" id="92814655"/>
<proteinExistence type="inferred from homology"/>
<keyword evidence="6" id="KW-0227">DNA damage</keyword>